<comment type="caution">
    <text evidence="2">The sequence shown here is derived from an EMBL/GenBank/DDBJ whole genome shotgun (WGS) entry which is preliminary data.</text>
</comment>
<dbReference type="Proteomes" id="UP000257080">
    <property type="component" value="Unassembled WGS sequence"/>
</dbReference>
<name>A0A3E0WF70_9MICO</name>
<dbReference type="AlphaFoldDB" id="A0A3E0WF70"/>
<dbReference type="RefSeq" id="WP_116420041.1">
    <property type="nucleotide sequence ID" value="NZ_NBXC01000032.1"/>
</dbReference>
<reference evidence="2 3" key="1">
    <citation type="submission" date="2017-04" db="EMBL/GenBank/DDBJ databases">
        <title>Comparative genome analysis of Subtercola boreus.</title>
        <authorList>
            <person name="Cho Y.-J."/>
            <person name="Cho A."/>
            <person name="Kim O.-S."/>
            <person name="Lee J.-I."/>
        </authorList>
    </citation>
    <scope>NUCLEOTIDE SEQUENCE [LARGE SCALE GENOMIC DNA]</scope>
    <source>
        <strain evidence="2 3">P28004</strain>
    </source>
</reference>
<proteinExistence type="predicted"/>
<dbReference type="OrthoDB" id="5120182at2"/>
<gene>
    <name evidence="2" type="ORF">B7R25_02060</name>
</gene>
<feature type="transmembrane region" description="Helical" evidence="1">
    <location>
        <begin position="6"/>
        <end position="34"/>
    </location>
</feature>
<keyword evidence="1" id="KW-1133">Transmembrane helix</keyword>
<organism evidence="2 3">
    <name type="scientific">Subtercola boreus</name>
    <dbReference type="NCBI Taxonomy" id="120213"/>
    <lineage>
        <taxon>Bacteria</taxon>
        <taxon>Bacillati</taxon>
        <taxon>Actinomycetota</taxon>
        <taxon>Actinomycetes</taxon>
        <taxon>Micrococcales</taxon>
        <taxon>Microbacteriaceae</taxon>
        <taxon>Subtercola</taxon>
    </lineage>
</organism>
<sequence length="160" mass="16557">MSPDPLALPAFIISIIGLVIAVIGAATGVVALVWQIVTRTRGAHRVVVSVNSDMQMVGAGTGNTKCLEILVRNRGAASVQIQPWGIRLSDGNSLVVIPGDFPPPPVLPYTLDAGTSASFYARAEAIADAAGVRNLATARAVVHLATGQKIIGRKGEIRVG</sequence>
<keyword evidence="1" id="KW-0812">Transmembrane</keyword>
<evidence type="ECO:0000313" key="3">
    <source>
        <dbReference type="Proteomes" id="UP000257080"/>
    </source>
</evidence>
<protein>
    <submittedName>
        <fullName evidence="2">Uncharacterized protein</fullName>
    </submittedName>
</protein>
<dbReference type="EMBL" id="NBXE01000002">
    <property type="protein sequence ID" value="RFA29768.1"/>
    <property type="molecule type" value="Genomic_DNA"/>
</dbReference>
<evidence type="ECO:0000313" key="2">
    <source>
        <dbReference type="EMBL" id="RFA29768.1"/>
    </source>
</evidence>
<keyword evidence="1" id="KW-0472">Membrane</keyword>
<evidence type="ECO:0000256" key="1">
    <source>
        <dbReference type="SAM" id="Phobius"/>
    </source>
</evidence>
<accession>A0A3E0WF70</accession>